<dbReference type="Pfam" id="PF17806">
    <property type="entry name" value="SO_alpha_A3"/>
    <property type="match status" value="1"/>
</dbReference>
<dbReference type="PANTHER" id="PTHR43757:SF2">
    <property type="entry name" value="AMINOMETHYLTRANSFERASE, MITOCHONDRIAL"/>
    <property type="match status" value="1"/>
</dbReference>
<dbReference type="SUPFAM" id="SSF103025">
    <property type="entry name" value="Folate-binding domain"/>
    <property type="match status" value="1"/>
</dbReference>
<dbReference type="InterPro" id="IPR006277">
    <property type="entry name" value="Sarcosine_oxidase_asu"/>
</dbReference>
<dbReference type="PRINTS" id="PR00368">
    <property type="entry name" value="FADPNR"/>
</dbReference>
<evidence type="ECO:0000259" key="4">
    <source>
        <dbReference type="Pfam" id="PF07992"/>
    </source>
</evidence>
<dbReference type="PRINTS" id="PR00469">
    <property type="entry name" value="PNDRDTASEII"/>
</dbReference>
<proteinExistence type="inferred from homology"/>
<reference evidence="8" key="1">
    <citation type="submission" date="2016-06" db="EMBL/GenBank/DDBJ databases">
        <title>NZP2037 Pacbio-Illumina hybrid assembly.</title>
        <authorList>
            <person name="Ramsay J.P."/>
        </authorList>
    </citation>
    <scope>NUCLEOTIDE SEQUENCE [LARGE SCALE GENOMIC DNA]</scope>
    <source>
        <strain evidence="8">R7ANS::ICEMlSym2042</strain>
    </source>
</reference>
<dbReference type="AlphaFoldDB" id="A0A1A5K2N3"/>
<feature type="domain" description="GCVT N-terminal" evidence="3">
    <location>
        <begin position="581"/>
        <end position="841"/>
    </location>
</feature>
<evidence type="ECO:0000259" key="6">
    <source>
        <dbReference type="Pfam" id="PF17806"/>
    </source>
</evidence>
<organism evidence="7 8">
    <name type="scientific">Rhizobium loti</name>
    <name type="common">Mesorhizobium loti</name>
    <dbReference type="NCBI Taxonomy" id="381"/>
    <lineage>
        <taxon>Bacteria</taxon>
        <taxon>Pseudomonadati</taxon>
        <taxon>Pseudomonadota</taxon>
        <taxon>Alphaproteobacteria</taxon>
        <taxon>Hyphomicrobiales</taxon>
        <taxon>Phyllobacteriaceae</taxon>
        <taxon>Mesorhizobium</taxon>
    </lineage>
</organism>
<dbReference type="PIRSF" id="PIRSF037980">
    <property type="entry name" value="SoxA"/>
    <property type="match status" value="1"/>
</dbReference>
<dbReference type="InterPro" id="IPR013977">
    <property type="entry name" value="GcvT_C"/>
</dbReference>
<comment type="similarity">
    <text evidence="1">Belongs to the GcvT family.</text>
</comment>
<dbReference type="InterPro" id="IPR042204">
    <property type="entry name" value="2Fe-2S-bd_N"/>
</dbReference>
<evidence type="ECO:0000256" key="2">
    <source>
        <dbReference type="ARBA" id="ARBA00023002"/>
    </source>
</evidence>
<dbReference type="Pfam" id="PF07992">
    <property type="entry name" value="Pyr_redox_2"/>
    <property type="match status" value="1"/>
</dbReference>
<evidence type="ECO:0000259" key="5">
    <source>
        <dbReference type="Pfam" id="PF08669"/>
    </source>
</evidence>
<dbReference type="NCBIfam" id="TIGR01372">
    <property type="entry name" value="soxA"/>
    <property type="match status" value="1"/>
</dbReference>
<dbReference type="InterPro" id="IPR023753">
    <property type="entry name" value="FAD/NAD-binding_dom"/>
</dbReference>
<dbReference type="SUPFAM" id="SSF51905">
    <property type="entry name" value="FAD/NAD(P)-binding domain"/>
    <property type="match status" value="1"/>
</dbReference>
<dbReference type="GeneID" id="66680583"/>
<dbReference type="GO" id="GO:0008115">
    <property type="term" value="F:sarcosine oxidase activity"/>
    <property type="evidence" value="ECO:0007669"/>
    <property type="project" value="InterPro"/>
</dbReference>
<dbReference type="Pfam" id="PF13510">
    <property type="entry name" value="Fer2_4"/>
    <property type="match status" value="1"/>
</dbReference>
<dbReference type="InterPro" id="IPR028896">
    <property type="entry name" value="GcvT/YgfZ/DmdA"/>
</dbReference>
<dbReference type="Gene3D" id="3.10.20.440">
    <property type="entry name" value="2Fe-2S iron-sulphur cluster binding domain, sarcosine oxidase, alpha subunit, N-terminal domain"/>
    <property type="match status" value="1"/>
</dbReference>
<name>A0A1A5K2N3_RHILI</name>
<dbReference type="RefSeq" id="WP_032932719.1">
    <property type="nucleotide sequence ID" value="NZ_LZTH01000023.1"/>
</dbReference>
<dbReference type="Gene3D" id="3.50.50.60">
    <property type="entry name" value="FAD/NAD(P)-binding domain"/>
    <property type="match status" value="2"/>
</dbReference>
<dbReference type="InterPro" id="IPR006222">
    <property type="entry name" value="GCVT_N"/>
</dbReference>
<sequence>MSASRLATGGSAIDRSRPIRFSFDGTSVDGFAGDTIASALLANDIAVVGRSFKYHRPRDIWGAGVEEPNALVDISGPQATPNTRATTEPARDGLVAKSVNAVPNALSDRNAFLDRFARFIPAAFYYKTFMWPDWHMFEPRIRAMAGLGKVDTDWTSPGTADQVNHHCDVLVVGAGPAGLATARMAAGAGLSVTLVDDQREPGGSLGHRAGEIDGKPASMWIEETVAELTAGGHLILPSTTAFGIYDHNLVGLNQRHFDGRRDTLWRVRPRRIVLATGAIERPLPFANNDLPGILSADAALVYLRRHAVLVGRRVVVATNNDSACEVAAALAEAGADVTLVDIRRDGIPETPAKVRLVKGRPLAAAMGRLRVEGVTLDDGTRLDADCLLVSGGWTPTIHLFGQAKGKLAWSGARAAFLPGDPVDGISVAGAAAGSVSLSEVFADARTAVAPLGPTTAALPRSTGPEATGGIVAAWPVPGSKGRIWIDYQNDVTVKDVELAARENFVSVEHLKRYTTLGMATDQGKTSNLPGLALMAGITGRTVPEVGTTTYRPPFTPVPLASFAGARVGELMAPVRRLPLESVHRESGAIFQEYGGWLRPAHYGGRGADTDRAIQDEALRARRSVALFDGSTLGKIEVIGPKAAAFADFLYYNTMSTLKPGRCRYGFMLSENGVVFDDGVLVRLDEHRFVVSCSSSHVAAVHARLEEWRQDRFGREAVYIHNATSDMATLTVSGPNAWKLLETVDLGLSLDDADLPHMAIGHGSYGGDAVRIARVSFTGDRSYEISIRADRAEPLWAHLRQAGQSFDAVVIGLEALMILRAEKGFIVIGKDTDGTTLPHDLGSEGPRTKRQSEYVGRRSLFTEEASRGDRPQLVGLTVPSGEAPLPTGAHGIKRESGRLHSQGFVTSSYRSPTLGRPIALALIERGAAQHGETIEVQHLGKVRTATIAAPCAFDPAGDRLHA</sequence>
<feature type="domain" description="SoxA A3" evidence="6">
    <location>
        <begin position="480"/>
        <end position="564"/>
    </location>
</feature>
<keyword evidence="2" id="KW-0560">Oxidoreductase</keyword>
<dbReference type="Gene3D" id="3.40.50.720">
    <property type="entry name" value="NAD(P)-binding Rossmann-like Domain"/>
    <property type="match status" value="1"/>
</dbReference>
<dbReference type="GO" id="GO:0046653">
    <property type="term" value="P:tetrahydrofolate metabolic process"/>
    <property type="evidence" value="ECO:0007669"/>
    <property type="project" value="InterPro"/>
</dbReference>
<comment type="caution">
    <text evidence="7">The sequence shown here is derived from an EMBL/GenBank/DDBJ whole genome shotgun (WGS) entry which is preliminary data.</text>
</comment>
<evidence type="ECO:0000259" key="3">
    <source>
        <dbReference type="Pfam" id="PF01571"/>
    </source>
</evidence>
<gene>
    <name evidence="7" type="ORF">BAE39_02010</name>
</gene>
<dbReference type="InterPro" id="IPR027266">
    <property type="entry name" value="TrmE/GcvT-like"/>
</dbReference>
<evidence type="ECO:0000313" key="7">
    <source>
        <dbReference type="EMBL" id="OBP82366.1"/>
    </source>
</evidence>
<evidence type="ECO:0000313" key="8">
    <source>
        <dbReference type="Proteomes" id="UP000093748"/>
    </source>
</evidence>
<dbReference type="OrthoDB" id="5287468at2"/>
<accession>A0A1A5K2N3</accession>
<protein>
    <submittedName>
        <fullName evidence="7">Sarcosine oxidase subunit alpha family protein</fullName>
    </submittedName>
</protein>
<dbReference type="Gene3D" id="3.30.1360.120">
    <property type="entry name" value="Probable tRNA modification gtpase trme, domain 1"/>
    <property type="match status" value="1"/>
</dbReference>
<dbReference type="InterPro" id="IPR029043">
    <property type="entry name" value="GcvT/YgfZ_C"/>
</dbReference>
<dbReference type="PANTHER" id="PTHR43757">
    <property type="entry name" value="AMINOMETHYLTRANSFERASE"/>
    <property type="match status" value="1"/>
</dbReference>
<feature type="domain" description="Aminomethyltransferase C-terminal" evidence="5">
    <location>
        <begin position="871"/>
        <end position="953"/>
    </location>
</feature>
<feature type="domain" description="FAD/NAD(P)-binding" evidence="4">
    <location>
        <begin position="168"/>
        <end position="432"/>
    </location>
</feature>
<dbReference type="InterPro" id="IPR036188">
    <property type="entry name" value="FAD/NAD-bd_sf"/>
</dbReference>
<dbReference type="Pfam" id="PF01571">
    <property type="entry name" value="GCV_T"/>
    <property type="match status" value="1"/>
</dbReference>
<dbReference type="Proteomes" id="UP000093748">
    <property type="component" value="Unassembled WGS sequence"/>
</dbReference>
<dbReference type="EMBL" id="LZTJ01000001">
    <property type="protein sequence ID" value="OBP82366.1"/>
    <property type="molecule type" value="Genomic_DNA"/>
</dbReference>
<dbReference type="InterPro" id="IPR041117">
    <property type="entry name" value="SoxA_A3"/>
</dbReference>
<dbReference type="Pfam" id="PF08669">
    <property type="entry name" value="GCV_T_C"/>
    <property type="match status" value="1"/>
</dbReference>
<evidence type="ECO:0000256" key="1">
    <source>
        <dbReference type="ARBA" id="ARBA00008609"/>
    </source>
</evidence>
<dbReference type="SUPFAM" id="SSF101790">
    <property type="entry name" value="Aminomethyltransferase beta-barrel domain"/>
    <property type="match status" value="1"/>
</dbReference>